<dbReference type="RefSeq" id="WP_304447831.1">
    <property type="nucleotide sequence ID" value="NZ_JARRAH010000001.1"/>
</dbReference>
<proteinExistence type="predicted"/>
<evidence type="ECO:0000313" key="5">
    <source>
        <dbReference type="EMBL" id="MFC6836137.1"/>
    </source>
</evidence>
<sequence>MRATLGADAHVDEGVRLGTGDGEPPRIGDRARLRSGTVVYDDVRVGDDFATGHNVLVREGTTVGDDVLFGTNTVVDGRSEVGSRVSLQTRVYVPSETVIGDGVFVGPGAVLTNDPYLLRRDVELRGPRLEDDVSVGANATVLPGVTLGTGSFVAAGAVVTGDVPPESLAVGAPAECSALPERLRGRNRL</sequence>
<dbReference type="Pfam" id="PF00132">
    <property type="entry name" value="Hexapep"/>
    <property type="match status" value="1"/>
</dbReference>
<gene>
    <name evidence="5" type="ORF">ACFQHK_06405</name>
</gene>
<keyword evidence="6" id="KW-1185">Reference proteome</keyword>
<keyword evidence="2" id="KW-0808">Transferase</keyword>
<dbReference type="InterPro" id="IPR001451">
    <property type="entry name" value="Hexapep"/>
</dbReference>
<evidence type="ECO:0000256" key="4">
    <source>
        <dbReference type="ARBA" id="ARBA00023154"/>
    </source>
</evidence>
<keyword evidence="1" id="KW-0028">Amino-acid biosynthesis</keyword>
<dbReference type="PANTHER" id="PTHR43300:SF10">
    <property type="entry name" value="2,3,4,5-TETRAHYDROPYRIDINE-2,6-DICARBOXYLATE N-ACETYLTRANSFERASE"/>
    <property type="match status" value="1"/>
</dbReference>
<evidence type="ECO:0000256" key="1">
    <source>
        <dbReference type="ARBA" id="ARBA00022605"/>
    </source>
</evidence>
<organism evidence="5 6">
    <name type="scientific">Halomarina ordinaria</name>
    <dbReference type="NCBI Taxonomy" id="3033939"/>
    <lineage>
        <taxon>Archaea</taxon>
        <taxon>Methanobacteriati</taxon>
        <taxon>Methanobacteriota</taxon>
        <taxon>Stenosarchaea group</taxon>
        <taxon>Halobacteria</taxon>
        <taxon>Halobacteriales</taxon>
        <taxon>Natronomonadaceae</taxon>
        <taxon>Halomarina</taxon>
    </lineage>
</organism>
<protein>
    <submittedName>
        <fullName evidence="5">DapH/DapD/GlmU-related protein</fullName>
    </submittedName>
</protein>
<dbReference type="GO" id="GO:0009085">
    <property type="term" value="P:lysine biosynthetic process"/>
    <property type="evidence" value="ECO:0007669"/>
    <property type="project" value="UniProtKB-KW"/>
</dbReference>
<evidence type="ECO:0000256" key="3">
    <source>
        <dbReference type="ARBA" id="ARBA00022915"/>
    </source>
</evidence>
<accession>A0ABD5U6G4</accession>
<evidence type="ECO:0000256" key="2">
    <source>
        <dbReference type="ARBA" id="ARBA00022679"/>
    </source>
</evidence>
<dbReference type="CDD" id="cd03358">
    <property type="entry name" value="LbH_WxcM_N_like"/>
    <property type="match status" value="1"/>
</dbReference>
<evidence type="ECO:0000313" key="6">
    <source>
        <dbReference type="Proteomes" id="UP001596406"/>
    </source>
</evidence>
<dbReference type="InterPro" id="IPR018357">
    <property type="entry name" value="Hexapep_transf_CS"/>
</dbReference>
<dbReference type="SUPFAM" id="SSF51161">
    <property type="entry name" value="Trimeric LpxA-like enzymes"/>
    <property type="match status" value="1"/>
</dbReference>
<dbReference type="PROSITE" id="PS00101">
    <property type="entry name" value="HEXAPEP_TRANSFERASES"/>
    <property type="match status" value="1"/>
</dbReference>
<dbReference type="InterPro" id="IPR011004">
    <property type="entry name" value="Trimer_LpxA-like_sf"/>
</dbReference>
<keyword evidence="4" id="KW-0457">Lysine biosynthesis</keyword>
<dbReference type="GO" id="GO:0016740">
    <property type="term" value="F:transferase activity"/>
    <property type="evidence" value="ECO:0007669"/>
    <property type="project" value="UniProtKB-KW"/>
</dbReference>
<comment type="caution">
    <text evidence="5">The sequence shown here is derived from an EMBL/GenBank/DDBJ whole genome shotgun (WGS) entry which is preliminary data.</text>
</comment>
<keyword evidence="3" id="KW-0220">Diaminopimelate biosynthesis</keyword>
<name>A0ABD5U6G4_9EURY</name>
<dbReference type="EMBL" id="JBHSXM010000001">
    <property type="protein sequence ID" value="MFC6836137.1"/>
    <property type="molecule type" value="Genomic_DNA"/>
</dbReference>
<dbReference type="AlphaFoldDB" id="A0ABD5U6G4"/>
<dbReference type="GO" id="GO:0019877">
    <property type="term" value="P:diaminopimelate biosynthetic process"/>
    <property type="evidence" value="ECO:0007669"/>
    <property type="project" value="UniProtKB-KW"/>
</dbReference>
<dbReference type="PANTHER" id="PTHR43300">
    <property type="entry name" value="ACETYLTRANSFERASE"/>
    <property type="match status" value="1"/>
</dbReference>
<dbReference type="Gene3D" id="2.160.10.10">
    <property type="entry name" value="Hexapeptide repeat proteins"/>
    <property type="match status" value="1"/>
</dbReference>
<dbReference type="InterPro" id="IPR050179">
    <property type="entry name" value="Trans_hexapeptide_repeat"/>
</dbReference>
<dbReference type="Proteomes" id="UP001596406">
    <property type="component" value="Unassembled WGS sequence"/>
</dbReference>
<reference evidence="5 6" key="1">
    <citation type="journal article" date="2019" name="Int. J. Syst. Evol. Microbiol.">
        <title>The Global Catalogue of Microorganisms (GCM) 10K type strain sequencing project: providing services to taxonomists for standard genome sequencing and annotation.</title>
        <authorList>
            <consortium name="The Broad Institute Genomics Platform"/>
            <consortium name="The Broad Institute Genome Sequencing Center for Infectious Disease"/>
            <person name="Wu L."/>
            <person name="Ma J."/>
        </authorList>
    </citation>
    <scope>NUCLEOTIDE SEQUENCE [LARGE SCALE GENOMIC DNA]</scope>
    <source>
        <strain evidence="5 6">PSRA2</strain>
    </source>
</reference>